<evidence type="ECO:0000313" key="15">
    <source>
        <dbReference type="EMBL" id="MBL0765065.1"/>
    </source>
</evidence>
<sequence>MKKITTILSVACLFWTGIAFAQNSTTISGRVLDGDNDDALPGVNINIKGTQQGGTTKTDGTFEITTSKNDVILVFSFIGFESKEISVNGSSNLGDIVLKPSLVYLADQVVVSGTRRAEKITETPATIQVIDSRQISELPSFNPGELLSRVKGVEFIRSGVIGTGVNIRGFNSNFNSKNLQVNDGRFATLIATGLPLGPLSTFVKEDIARVEVILGPNAALYGPNAHNGLVNTIMKDPRTSEGTTIALGAGNQNMFTARLRHAQKISDKLAFKVSGEYTRGTEFEFADSVYITRLDGDNNPYFDGYEELELDNDFEFFKGNASLVYEVADNAELVATWGGSSSTYLAPTNVGRNQIKDWKINHYTLKYISDHWFAQAYLTTSKTDSTYAIDERTKQYYRGIDAGLSDAEARGEFSYQSGALFVDDSRRVNAEIQYNNGFGNLDFVIGSQYQRDMANSHGTYLLDEDENDFITINQIGAYAQLDYKLGNGFKLTGAARGDYHEVYEFNFVPKAGIVKSFENGAARLTYSKGIAAPTILNMYGNLFNGLILGNAEGFTLTDGSMVEKQKVEKIQTIEVGYKGKPTKNLFLDANAYYNISEDFLSPVTVVGVATERGDQPMSEVQDGFGAYGGLVATYINFGKVNTYGFDLGINYAINNTLSLNFNYSYFDYSVDENNLENDFNGDSVVNKLDILVNAPKNRAGFGLTYSGKKVFGTVFTRWVEEYDYFSSFQIAAKSQPELSYRGVPIVADARSADTWNYGPLGGFVNVDVSLGYHINDMFTISGQVTNLFDSEFREFTASPFIGRLVNFEFKINLPPVGSK</sequence>
<dbReference type="RefSeq" id="WP_201919219.1">
    <property type="nucleotide sequence ID" value="NZ_JAERQG010000001.1"/>
</dbReference>
<dbReference type="Gene3D" id="2.40.170.20">
    <property type="entry name" value="TonB-dependent receptor, beta-barrel domain"/>
    <property type="match status" value="1"/>
</dbReference>
<dbReference type="InterPro" id="IPR036942">
    <property type="entry name" value="Beta-barrel_TonB_sf"/>
</dbReference>
<feature type="chain" id="PRO_5037160206" evidence="12">
    <location>
        <begin position="22"/>
        <end position="819"/>
    </location>
</feature>
<keyword evidence="4 10" id="KW-0812">Transmembrane</keyword>
<organism evidence="15 16">
    <name type="scientific">Marivirga atlantica</name>
    <dbReference type="NCBI Taxonomy" id="1548457"/>
    <lineage>
        <taxon>Bacteria</taxon>
        <taxon>Pseudomonadati</taxon>
        <taxon>Bacteroidota</taxon>
        <taxon>Cytophagia</taxon>
        <taxon>Cytophagales</taxon>
        <taxon>Marivirgaceae</taxon>
        <taxon>Marivirga</taxon>
    </lineage>
</organism>
<dbReference type="Pfam" id="PF00593">
    <property type="entry name" value="TonB_dep_Rec_b-barrel"/>
    <property type="match status" value="1"/>
</dbReference>
<evidence type="ECO:0000313" key="16">
    <source>
        <dbReference type="Proteomes" id="UP000642920"/>
    </source>
</evidence>
<dbReference type="SUPFAM" id="SSF49464">
    <property type="entry name" value="Carboxypeptidase regulatory domain-like"/>
    <property type="match status" value="1"/>
</dbReference>
<evidence type="ECO:0000256" key="12">
    <source>
        <dbReference type="SAM" id="SignalP"/>
    </source>
</evidence>
<dbReference type="SUPFAM" id="SSF56935">
    <property type="entry name" value="Porins"/>
    <property type="match status" value="1"/>
</dbReference>
<evidence type="ECO:0000256" key="3">
    <source>
        <dbReference type="ARBA" id="ARBA00022452"/>
    </source>
</evidence>
<name>A0A937DIJ6_9BACT</name>
<evidence type="ECO:0000256" key="10">
    <source>
        <dbReference type="PROSITE-ProRule" id="PRU01360"/>
    </source>
</evidence>
<dbReference type="GO" id="GO:0015344">
    <property type="term" value="F:siderophore uptake transmembrane transporter activity"/>
    <property type="evidence" value="ECO:0007669"/>
    <property type="project" value="TreeGrafter"/>
</dbReference>
<dbReference type="EMBL" id="JAERQG010000001">
    <property type="protein sequence ID" value="MBL0765065.1"/>
    <property type="molecule type" value="Genomic_DNA"/>
</dbReference>
<feature type="signal peptide" evidence="12">
    <location>
        <begin position="1"/>
        <end position="21"/>
    </location>
</feature>
<evidence type="ECO:0000256" key="2">
    <source>
        <dbReference type="ARBA" id="ARBA00022448"/>
    </source>
</evidence>
<reference evidence="15" key="1">
    <citation type="submission" date="2021-01" db="EMBL/GenBank/DDBJ databases">
        <title>Marivirga sp. nov., isolated from intertidal surface sediments.</title>
        <authorList>
            <person name="Zhang M."/>
        </authorList>
    </citation>
    <scope>NUCLEOTIDE SEQUENCE</scope>
    <source>
        <strain evidence="15">SM1354</strain>
    </source>
</reference>
<keyword evidence="2 10" id="KW-0813">Transport</keyword>
<dbReference type="Proteomes" id="UP000642920">
    <property type="component" value="Unassembled WGS sequence"/>
</dbReference>
<evidence type="ECO:0000256" key="9">
    <source>
        <dbReference type="ARBA" id="ARBA00023237"/>
    </source>
</evidence>
<keyword evidence="5 12" id="KW-0732">Signal</keyword>
<keyword evidence="3 10" id="KW-1134">Transmembrane beta strand</keyword>
<evidence type="ECO:0000256" key="1">
    <source>
        <dbReference type="ARBA" id="ARBA00004571"/>
    </source>
</evidence>
<evidence type="ECO:0000256" key="8">
    <source>
        <dbReference type="ARBA" id="ARBA00023170"/>
    </source>
</evidence>
<comment type="subcellular location">
    <subcellularLocation>
        <location evidence="1 10">Cell outer membrane</location>
        <topology evidence="1 10">Multi-pass membrane protein</topology>
    </subcellularLocation>
</comment>
<evidence type="ECO:0000256" key="7">
    <source>
        <dbReference type="ARBA" id="ARBA00023136"/>
    </source>
</evidence>
<dbReference type="Gene3D" id="2.60.40.1120">
    <property type="entry name" value="Carboxypeptidase-like, regulatory domain"/>
    <property type="match status" value="1"/>
</dbReference>
<keyword evidence="7 10" id="KW-0472">Membrane</keyword>
<dbReference type="GO" id="GO:0044718">
    <property type="term" value="P:siderophore transmembrane transport"/>
    <property type="evidence" value="ECO:0007669"/>
    <property type="project" value="TreeGrafter"/>
</dbReference>
<evidence type="ECO:0000259" key="14">
    <source>
        <dbReference type="Pfam" id="PF07715"/>
    </source>
</evidence>
<dbReference type="PANTHER" id="PTHR30069">
    <property type="entry name" value="TONB-DEPENDENT OUTER MEMBRANE RECEPTOR"/>
    <property type="match status" value="1"/>
</dbReference>
<dbReference type="AlphaFoldDB" id="A0A937DIJ6"/>
<evidence type="ECO:0000256" key="11">
    <source>
        <dbReference type="RuleBase" id="RU003357"/>
    </source>
</evidence>
<evidence type="ECO:0000256" key="6">
    <source>
        <dbReference type="ARBA" id="ARBA00023077"/>
    </source>
</evidence>
<evidence type="ECO:0000256" key="4">
    <source>
        <dbReference type="ARBA" id="ARBA00022692"/>
    </source>
</evidence>
<dbReference type="GO" id="GO:0009279">
    <property type="term" value="C:cell outer membrane"/>
    <property type="evidence" value="ECO:0007669"/>
    <property type="project" value="UniProtKB-SubCell"/>
</dbReference>
<dbReference type="Gene3D" id="2.170.130.10">
    <property type="entry name" value="TonB-dependent receptor, plug domain"/>
    <property type="match status" value="1"/>
</dbReference>
<protein>
    <submittedName>
        <fullName evidence="15">TonB-dependent receptor</fullName>
    </submittedName>
</protein>
<keyword evidence="9 10" id="KW-0998">Cell outer membrane</keyword>
<dbReference type="InterPro" id="IPR039426">
    <property type="entry name" value="TonB-dep_rcpt-like"/>
</dbReference>
<keyword evidence="16" id="KW-1185">Reference proteome</keyword>
<evidence type="ECO:0000259" key="13">
    <source>
        <dbReference type="Pfam" id="PF00593"/>
    </source>
</evidence>
<dbReference type="PROSITE" id="PS52016">
    <property type="entry name" value="TONB_DEPENDENT_REC_3"/>
    <property type="match status" value="1"/>
</dbReference>
<dbReference type="InterPro" id="IPR012910">
    <property type="entry name" value="Plug_dom"/>
</dbReference>
<dbReference type="PANTHER" id="PTHR30069:SF29">
    <property type="entry name" value="HEMOGLOBIN AND HEMOGLOBIN-HAPTOGLOBIN-BINDING PROTEIN 1-RELATED"/>
    <property type="match status" value="1"/>
</dbReference>
<dbReference type="Pfam" id="PF07715">
    <property type="entry name" value="Plug"/>
    <property type="match status" value="1"/>
</dbReference>
<comment type="caution">
    <text evidence="15">The sequence shown here is derived from an EMBL/GenBank/DDBJ whole genome shotgun (WGS) entry which is preliminary data.</text>
</comment>
<keyword evidence="6 11" id="KW-0798">TonB box</keyword>
<evidence type="ECO:0000256" key="5">
    <source>
        <dbReference type="ARBA" id="ARBA00022729"/>
    </source>
</evidence>
<gene>
    <name evidence="15" type="ORF">JKP34_07375</name>
</gene>
<accession>A0A937DIJ6</accession>
<dbReference type="InterPro" id="IPR000531">
    <property type="entry name" value="Beta-barrel_TonB"/>
</dbReference>
<feature type="domain" description="TonB-dependent receptor-like beta-barrel" evidence="13">
    <location>
        <begin position="328"/>
        <end position="787"/>
    </location>
</feature>
<dbReference type="Pfam" id="PF13715">
    <property type="entry name" value="CarbopepD_reg_2"/>
    <property type="match status" value="1"/>
</dbReference>
<dbReference type="InterPro" id="IPR037066">
    <property type="entry name" value="Plug_dom_sf"/>
</dbReference>
<dbReference type="InterPro" id="IPR008969">
    <property type="entry name" value="CarboxyPept-like_regulatory"/>
</dbReference>
<feature type="domain" description="TonB-dependent receptor plug" evidence="14">
    <location>
        <begin position="120"/>
        <end position="228"/>
    </location>
</feature>
<comment type="similarity">
    <text evidence="10 11">Belongs to the TonB-dependent receptor family.</text>
</comment>
<proteinExistence type="inferred from homology"/>
<keyword evidence="8 15" id="KW-0675">Receptor</keyword>